<gene>
    <name evidence="9" type="ORF">K461DRAFT_322588</name>
</gene>
<comment type="similarity">
    <text evidence="2">Belongs to the TAF7 family.</text>
</comment>
<feature type="region of interest" description="Disordered" evidence="7">
    <location>
        <begin position="388"/>
        <end position="425"/>
    </location>
</feature>
<organism evidence="9 10">
    <name type="scientific">Myriangium duriaei CBS 260.36</name>
    <dbReference type="NCBI Taxonomy" id="1168546"/>
    <lineage>
        <taxon>Eukaryota</taxon>
        <taxon>Fungi</taxon>
        <taxon>Dikarya</taxon>
        <taxon>Ascomycota</taxon>
        <taxon>Pezizomycotina</taxon>
        <taxon>Dothideomycetes</taxon>
        <taxon>Dothideomycetidae</taxon>
        <taxon>Myriangiales</taxon>
        <taxon>Myriangiaceae</taxon>
        <taxon>Myriangium</taxon>
    </lineage>
</organism>
<evidence type="ECO:0000313" key="9">
    <source>
        <dbReference type="EMBL" id="KAF2151323.1"/>
    </source>
</evidence>
<feature type="compositionally biased region" description="Low complexity" evidence="7">
    <location>
        <begin position="7"/>
        <end position="16"/>
    </location>
</feature>
<evidence type="ECO:0000256" key="2">
    <source>
        <dbReference type="ARBA" id="ARBA00009368"/>
    </source>
</evidence>
<sequence length="575" mass="62930">MKLKLNTSGKAGSPTAGSPPPVSAAPTPTSSGGFKLKLKSSAPPTPANENAPHIQPVEPLAPPPTKPKRPYNKKPKDGDAKKPGKRGADSDISPAPKRPAVDSPKRKISFKLSGSLDTALADNIDVAPSSATPISAGPKLKLAPSRRSSTGPKAITLTAKKRPPPRPVGVGYDSEASDAETDPAIEQQFVLRMPDPSSFPDEPTRTRVRDDASYLRTAIEEKRMGLPLAEGGADISFRFVSRDLRRAVVTIRGQRYTAMLVDLPCVVESLKSWDRRGGWWKVADLAQLLLVLEPIPRDDDADHAANQAEVPHDVDKKTYRYAHGLTPPMHYVRRRRFRKRVSHREIEGAEEKVEALLREDREVEARGGRVEWSVRDTDEDPQVLETRLANEDVDAEGEVDDSEFAPYGGTAVETPSQFENEEEDELMEADLLAGLENMDEEEFADEPVSALPAVDATRSSSIAGADSSGAATPGEGAGEPSSSDEDDDDDSDDGRGDAVDEDALAEANEKAAQREEIADLEREVRNKRLELERVTNQLLRQRVKSNLRALEDELDMKRKAFGMEDEEDEDEDEEE</sequence>
<dbReference type="GO" id="GO:0005669">
    <property type="term" value="C:transcription factor TFIID complex"/>
    <property type="evidence" value="ECO:0007669"/>
    <property type="project" value="InterPro"/>
</dbReference>
<feature type="compositionally biased region" description="Low complexity" evidence="7">
    <location>
        <begin position="459"/>
        <end position="481"/>
    </location>
</feature>
<name>A0A9P4J2Q8_9PEZI</name>
<feature type="region of interest" description="Disordered" evidence="7">
    <location>
        <begin position="1"/>
        <end position="107"/>
    </location>
</feature>
<feature type="compositionally biased region" description="Basic and acidic residues" evidence="7">
    <location>
        <begin position="507"/>
        <end position="516"/>
    </location>
</feature>
<feature type="compositionally biased region" description="Acidic residues" evidence="7">
    <location>
        <begin position="391"/>
        <end position="403"/>
    </location>
</feature>
<evidence type="ECO:0000313" key="10">
    <source>
        <dbReference type="Proteomes" id="UP000799439"/>
    </source>
</evidence>
<dbReference type="CDD" id="cd08047">
    <property type="entry name" value="TAF7"/>
    <property type="match status" value="1"/>
</dbReference>
<keyword evidence="4" id="KW-0804">Transcription</keyword>
<dbReference type="PANTHER" id="PTHR12228:SF0">
    <property type="entry name" value="TATA-BOX BINDING PROTEIN ASSOCIATED FACTOR 7"/>
    <property type="match status" value="1"/>
</dbReference>
<keyword evidence="6" id="KW-0175">Coiled coil</keyword>
<dbReference type="InterPro" id="IPR037817">
    <property type="entry name" value="TAF7"/>
</dbReference>
<keyword evidence="3" id="KW-0805">Transcription regulation</keyword>
<feature type="compositionally biased region" description="Acidic residues" evidence="7">
    <location>
        <begin position="482"/>
        <end position="492"/>
    </location>
</feature>
<dbReference type="SMART" id="SM01370">
    <property type="entry name" value="TAFII55_N"/>
    <property type="match status" value="1"/>
</dbReference>
<feature type="region of interest" description="Disordered" evidence="7">
    <location>
        <begin position="128"/>
        <end position="179"/>
    </location>
</feature>
<evidence type="ECO:0000256" key="4">
    <source>
        <dbReference type="ARBA" id="ARBA00023163"/>
    </source>
</evidence>
<keyword evidence="10" id="KW-1185">Reference proteome</keyword>
<comment type="caution">
    <text evidence="9">The sequence shown here is derived from an EMBL/GenBank/DDBJ whole genome shotgun (WGS) entry which is preliminary data.</text>
</comment>
<dbReference type="Proteomes" id="UP000799439">
    <property type="component" value="Unassembled WGS sequence"/>
</dbReference>
<dbReference type="GO" id="GO:0051123">
    <property type="term" value="P:RNA polymerase II preinitiation complex assembly"/>
    <property type="evidence" value="ECO:0007669"/>
    <property type="project" value="TreeGrafter"/>
</dbReference>
<dbReference type="AlphaFoldDB" id="A0A9P4J2Q8"/>
<dbReference type="InterPro" id="IPR006751">
    <property type="entry name" value="TAFII55_prot_cons_reg"/>
</dbReference>
<feature type="region of interest" description="Disordered" evidence="7">
    <location>
        <begin position="441"/>
        <end position="516"/>
    </location>
</feature>
<comment type="subcellular location">
    <subcellularLocation>
        <location evidence="1">Nucleus</location>
    </subcellularLocation>
</comment>
<feature type="compositionally biased region" description="Basic and acidic residues" evidence="7">
    <location>
        <begin position="74"/>
        <end position="89"/>
    </location>
</feature>
<accession>A0A9P4J2Q8</accession>
<evidence type="ECO:0000256" key="3">
    <source>
        <dbReference type="ARBA" id="ARBA00023015"/>
    </source>
</evidence>
<dbReference type="Pfam" id="PF04658">
    <property type="entry name" value="TAFII55_N"/>
    <property type="match status" value="1"/>
</dbReference>
<dbReference type="GO" id="GO:0016251">
    <property type="term" value="F:RNA polymerase II general transcription initiation factor activity"/>
    <property type="evidence" value="ECO:0007669"/>
    <property type="project" value="TreeGrafter"/>
</dbReference>
<reference evidence="9" key="1">
    <citation type="journal article" date="2020" name="Stud. Mycol.">
        <title>101 Dothideomycetes genomes: a test case for predicting lifestyles and emergence of pathogens.</title>
        <authorList>
            <person name="Haridas S."/>
            <person name="Albert R."/>
            <person name="Binder M."/>
            <person name="Bloem J."/>
            <person name="Labutti K."/>
            <person name="Salamov A."/>
            <person name="Andreopoulos B."/>
            <person name="Baker S."/>
            <person name="Barry K."/>
            <person name="Bills G."/>
            <person name="Bluhm B."/>
            <person name="Cannon C."/>
            <person name="Castanera R."/>
            <person name="Culley D."/>
            <person name="Daum C."/>
            <person name="Ezra D."/>
            <person name="Gonzalez J."/>
            <person name="Henrissat B."/>
            <person name="Kuo A."/>
            <person name="Liang C."/>
            <person name="Lipzen A."/>
            <person name="Lutzoni F."/>
            <person name="Magnuson J."/>
            <person name="Mondo S."/>
            <person name="Nolan M."/>
            <person name="Ohm R."/>
            <person name="Pangilinan J."/>
            <person name="Park H.-J."/>
            <person name="Ramirez L."/>
            <person name="Alfaro M."/>
            <person name="Sun H."/>
            <person name="Tritt A."/>
            <person name="Yoshinaga Y."/>
            <person name="Zwiers L.-H."/>
            <person name="Turgeon B."/>
            <person name="Goodwin S."/>
            <person name="Spatafora J."/>
            <person name="Crous P."/>
            <person name="Grigoriev I."/>
        </authorList>
    </citation>
    <scope>NUCLEOTIDE SEQUENCE</scope>
    <source>
        <strain evidence="9">CBS 260.36</strain>
    </source>
</reference>
<evidence type="ECO:0000256" key="7">
    <source>
        <dbReference type="SAM" id="MobiDB-lite"/>
    </source>
</evidence>
<protein>
    <recommendedName>
        <fullName evidence="8">TAFII55 protein conserved region domain-containing protein</fullName>
    </recommendedName>
</protein>
<evidence type="ECO:0000256" key="5">
    <source>
        <dbReference type="ARBA" id="ARBA00023242"/>
    </source>
</evidence>
<evidence type="ECO:0000256" key="6">
    <source>
        <dbReference type="SAM" id="Coils"/>
    </source>
</evidence>
<feature type="compositionally biased region" description="Low complexity" evidence="7">
    <location>
        <begin position="24"/>
        <end position="41"/>
    </location>
</feature>
<dbReference type="PANTHER" id="PTHR12228">
    <property type="entry name" value="TRANSCRIPTION INITIATION FACTOR TFIID 55 KD SUBUNIT-RELATED"/>
    <property type="match status" value="1"/>
</dbReference>
<evidence type="ECO:0000259" key="8">
    <source>
        <dbReference type="SMART" id="SM01370"/>
    </source>
</evidence>
<feature type="domain" description="TAFII55 protein conserved region" evidence="8">
    <location>
        <begin position="185"/>
        <end position="365"/>
    </location>
</feature>
<feature type="coiled-coil region" evidence="6">
    <location>
        <begin position="339"/>
        <end position="366"/>
    </location>
</feature>
<keyword evidence="5" id="KW-0539">Nucleus</keyword>
<dbReference type="EMBL" id="ML996088">
    <property type="protein sequence ID" value="KAF2151323.1"/>
    <property type="molecule type" value="Genomic_DNA"/>
</dbReference>
<proteinExistence type="inferred from homology"/>
<dbReference type="OrthoDB" id="153872at2759"/>
<evidence type="ECO:0000256" key="1">
    <source>
        <dbReference type="ARBA" id="ARBA00004123"/>
    </source>
</evidence>